<comment type="caution">
    <text evidence="4">The sequence shown here is derived from an EMBL/GenBank/DDBJ whole genome shotgun (WGS) entry which is preliminary data.</text>
</comment>
<protein>
    <submittedName>
        <fullName evidence="4">Tigger transposable element-derived protein 6-like</fullName>
    </submittedName>
</protein>
<evidence type="ECO:0000256" key="2">
    <source>
        <dbReference type="SAM" id="MobiDB-lite"/>
    </source>
</evidence>
<dbReference type="InterPro" id="IPR006600">
    <property type="entry name" value="HTH_CenpB_DNA-bd_dom"/>
</dbReference>
<dbReference type="AlphaFoldDB" id="A0A8H3KTN4"/>
<name>A0A8H3KTN4_9GLOM</name>
<dbReference type="InterPro" id="IPR050863">
    <property type="entry name" value="CenT-Element_Derived"/>
</dbReference>
<evidence type="ECO:0000313" key="5">
    <source>
        <dbReference type="Proteomes" id="UP000615446"/>
    </source>
</evidence>
<accession>A0A8H3KTN4</accession>
<organism evidence="4 5">
    <name type="scientific">Rhizophagus clarus</name>
    <dbReference type="NCBI Taxonomy" id="94130"/>
    <lineage>
        <taxon>Eukaryota</taxon>
        <taxon>Fungi</taxon>
        <taxon>Fungi incertae sedis</taxon>
        <taxon>Mucoromycota</taxon>
        <taxon>Glomeromycotina</taxon>
        <taxon>Glomeromycetes</taxon>
        <taxon>Glomerales</taxon>
        <taxon>Glomeraceae</taxon>
        <taxon>Rhizophagus</taxon>
    </lineage>
</organism>
<dbReference type="PANTHER" id="PTHR19303:SF73">
    <property type="entry name" value="PROTEIN PDC2"/>
    <property type="match status" value="1"/>
</dbReference>
<dbReference type="SUPFAM" id="SSF46689">
    <property type="entry name" value="Homeodomain-like"/>
    <property type="match status" value="1"/>
</dbReference>
<sequence length="485" mass="56068">MSLWVENVTADGAILTDLLIKEKARIFAKVFNIQENELVFFNGWLQKFKKRNNIRRFCIHGELGSVPLASLSEECAKLHQLLSRFTLDQIYNIDETDLYYQMAPNQTLSSTPVRDQKKNKIRVTILLSVNATGTHKLKPWVIGNSKHPRPLSKINLERLSVYYHRNPKAWMNSIIFEEVLQEIDNYFKAQNKKILLLIDNAPSHFDPHFFQDDDDKNNESLSTSENHSRSGRSHGGRGCGGRGHGRGGRSGGRSGKNQPDIFQLRLTHVKVAFLFPNITSHLQPLDARIIASFKNYYKRNYCCHVLELFEDDKDINKEKISVKEAINYKTGILPSSTNEDMDNASQVQQKIVDDKVADLNQMIGELNMGDFYTFSLADALNNFFNDLEEKILTEAILSYHDIIKLIQKEIYENKKINNDNNDSKEPALVSLDSAMKSLQNWMSFFKQQQISEFRVENMEIFKRYLNLVKQLERKSRKQVSITNFF</sequence>
<evidence type="ECO:0000259" key="3">
    <source>
        <dbReference type="PROSITE" id="PS51253"/>
    </source>
</evidence>
<dbReference type="PANTHER" id="PTHR19303">
    <property type="entry name" value="TRANSPOSON"/>
    <property type="match status" value="1"/>
</dbReference>
<feature type="compositionally biased region" description="Gly residues" evidence="2">
    <location>
        <begin position="236"/>
        <end position="254"/>
    </location>
</feature>
<dbReference type="Gene3D" id="1.10.10.60">
    <property type="entry name" value="Homeodomain-like"/>
    <property type="match status" value="1"/>
</dbReference>
<dbReference type="Pfam" id="PF03184">
    <property type="entry name" value="DDE_1"/>
    <property type="match status" value="2"/>
</dbReference>
<dbReference type="GO" id="GO:0003677">
    <property type="term" value="F:DNA binding"/>
    <property type="evidence" value="ECO:0007669"/>
    <property type="project" value="UniProtKB-KW"/>
</dbReference>
<dbReference type="Pfam" id="PF03221">
    <property type="entry name" value="HTH_Tnp_Tc5"/>
    <property type="match status" value="1"/>
</dbReference>
<dbReference type="GO" id="GO:0005634">
    <property type="term" value="C:nucleus"/>
    <property type="evidence" value="ECO:0007669"/>
    <property type="project" value="TreeGrafter"/>
</dbReference>
<feature type="domain" description="HTH CENPB-type" evidence="3">
    <location>
        <begin position="1"/>
        <end position="58"/>
    </location>
</feature>
<reference evidence="4" key="1">
    <citation type="submission" date="2019-10" db="EMBL/GenBank/DDBJ databases">
        <title>Conservation and host-specific expression of non-tandemly repeated heterogenous ribosome RNA gene in arbuscular mycorrhizal fungi.</title>
        <authorList>
            <person name="Maeda T."/>
            <person name="Kobayashi Y."/>
            <person name="Nakagawa T."/>
            <person name="Ezawa T."/>
            <person name="Yamaguchi K."/>
            <person name="Bino T."/>
            <person name="Nishimoto Y."/>
            <person name="Shigenobu S."/>
            <person name="Kawaguchi M."/>
        </authorList>
    </citation>
    <scope>NUCLEOTIDE SEQUENCE</scope>
    <source>
        <strain evidence="4">HR1</strain>
    </source>
</reference>
<keyword evidence="1" id="KW-0238">DNA-binding</keyword>
<evidence type="ECO:0000313" key="4">
    <source>
        <dbReference type="EMBL" id="GES73634.1"/>
    </source>
</evidence>
<dbReference type="PROSITE" id="PS51253">
    <property type="entry name" value="HTH_CENPB"/>
    <property type="match status" value="1"/>
</dbReference>
<dbReference type="Proteomes" id="UP000615446">
    <property type="component" value="Unassembled WGS sequence"/>
</dbReference>
<gene>
    <name evidence="4" type="ORF">RCL2_000115300</name>
</gene>
<dbReference type="InterPro" id="IPR009057">
    <property type="entry name" value="Homeodomain-like_sf"/>
</dbReference>
<dbReference type="EMBL" id="BLAL01000009">
    <property type="protein sequence ID" value="GES73634.1"/>
    <property type="molecule type" value="Genomic_DNA"/>
</dbReference>
<evidence type="ECO:0000256" key="1">
    <source>
        <dbReference type="ARBA" id="ARBA00023125"/>
    </source>
</evidence>
<feature type="region of interest" description="Disordered" evidence="2">
    <location>
        <begin position="208"/>
        <end position="258"/>
    </location>
</feature>
<proteinExistence type="predicted"/>
<dbReference type="OrthoDB" id="2441347at2759"/>
<dbReference type="InterPro" id="IPR004875">
    <property type="entry name" value="DDE_SF_endonuclease_dom"/>
</dbReference>